<gene>
    <name evidence="1" type="ORF">SAMN04489806_2641</name>
</gene>
<organism evidence="1 2">
    <name type="scientific">Paramicrobacterium humi</name>
    <dbReference type="NCBI Taxonomy" id="640635"/>
    <lineage>
        <taxon>Bacteria</taxon>
        <taxon>Bacillati</taxon>
        <taxon>Actinomycetota</taxon>
        <taxon>Actinomycetes</taxon>
        <taxon>Micrococcales</taxon>
        <taxon>Microbacteriaceae</taxon>
        <taxon>Paramicrobacterium</taxon>
    </lineage>
</organism>
<keyword evidence="2" id="KW-1185">Reference proteome</keyword>
<evidence type="ECO:0000313" key="2">
    <source>
        <dbReference type="Proteomes" id="UP000199183"/>
    </source>
</evidence>
<accession>A0A1H4PXB4</accession>
<dbReference type="STRING" id="640635.SAMN04489806_2641"/>
<proteinExistence type="predicted"/>
<sequence>MVSVETRLPVTEVLSDGASGHRARARGATEPRAAMTVVRSGLAATVRAALPTVGPVSLTVVRVPTASGGHVRIAGIAPRAHAGGQMTVRDALTAPVLRTSEATAERVKRPAGAVTATRSCGLATAGLLVETATHIAQSRSSQWSS</sequence>
<dbReference type="Proteomes" id="UP000199183">
    <property type="component" value="Unassembled WGS sequence"/>
</dbReference>
<evidence type="ECO:0000313" key="1">
    <source>
        <dbReference type="EMBL" id="SEC11904.1"/>
    </source>
</evidence>
<name>A0A1H4PXB4_9MICO</name>
<protein>
    <submittedName>
        <fullName evidence="1">Uncharacterized protein</fullName>
    </submittedName>
</protein>
<dbReference type="EMBL" id="FNRY01000001">
    <property type="protein sequence ID" value="SEC11904.1"/>
    <property type="molecule type" value="Genomic_DNA"/>
</dbReference>
<reference evidence="1 2" key="1">
    <citation type="submission" date="2016-10" db="EMBL/GenBank/DDBJ databases">
        <authorList>
            <person name="de Groot N.N."/>
        </authorList>
    </citation>
    <scope>NUCLEOTIDE SEQUENCE [LARGE SCALE GENOMIC DNA]</scope>
    <source>
        <strain evidence="1 2">DSM 21799</strain>
    </source>
</reference>
<dbReference type="AlphaFoldDB" id="A0A1H4PXB4"/>